<dbReference type="Proteomes" id="UP000285201">
    <property type="component" value="Unassembled WGS sequence"/>
</dbReference>
<name>A0A415ME06_9FIRM</name>
<organism evidence="1 2">
    <name type="scientific">Lachnospira eligens</name>
    <dbReference type="NCBI Taxonomy" id="39485"/>
    <lineage>
        <taxon>Bacteria</taxon>
        <taxon>Bacillati</taxon>
        <taxon>Bacillota</taxon>
        <taxon>Clostridia</taxon>
        <taxon>Lachnospirales</taxon>
        <taxon>Lachnospiraceae</taxon>
        <taxon>Lachnospira</taxon>
    </lineage>
</organism>
<comment type="caution">
    <text evidence="1">The sequence shown here is derived from an EMBL/GenBank/DDBJ whole genome shotgun (WGS) entry which is preliminary data.</text>
</comment>
<dbReference type="EMBL" id="QROY01000002">
    <property type="protein sequence ID" value="RHL71052.1"/>
    <property type="molecule type" value="Genomic_DNA"/>
</dbReference>
<dbReference type="AlphaFoldDB" id="A0A415ME06"/>
<sequence length="186" mass="22193">MEKFYIVTNEDFLKGLHRDEVIEKNRREFIKDFFNRIGISGNHYYMRGDGNVNVAFKENTKSNIELYIDDVQENSEKFGNQLNKPKMFEGQSMRKFKKGCKILKQFQDECIKKEIVINAYPLRCGDYFEETEMGGYSRTSFEYNGKQYLRMSTNRYNSLTPYENGFEEIKGSEFYKAFEEFESKNK</sequence>
<accession>A0A415ME06</accession>
<evidence type="ECO:0000313" key="1">
    <source>
        <dbReference type="EMBL" id="RHL71052.1"/>
    </source>
</evidence>
<gene>
    <name evidence="1" type="ORF">DW007_02595</name>
</gene>
<reference evidence="1 2" key="1">
    <citation type="submission" date="2018-08" db="EMBL/GenBank/DDBJ databases">
        <title>A genome reference for cultivated species of the human gut microbiota.</title>
        <authorList>
            <person name="Zou Y."/>
            <person name="Xue W."/>
            <person name="Luo G."/>
        </authorList>
    </citation>
    <scope>NUCLEOTIDE SEQUENCE [LARGE SCALE GENOMIC DNA]</scope>
    <source>
        <strain evidence="1 2">AF36-7BH</strain>
    </source>
</reference>
<protein>
    <submittedName>
        <fullName evidence="1">Uncharacterized protein</fullName>
    </submittedName>
</protein>
<dbReference type="RefSeq" id="WP_118370284.1">
    <property type="nucleotide sequence ID" value="NZ_QROY01000002.1"/>
</dbReference>
<evidence type="ECO:0000313" key="2">
    <source>
        <dbReference type="Proteomes" id="UP000285201"/>
    </source>
</evidence>
<proteinExistence type="predicted"/>